<dbReference type="NCBIfam" id="NF001613">
    <property type="entry name" value="PRK00400.1-5"/>
    <property type="match status" value="1"/>
</dbReference>
<comment type="similarity">
    <text evidence="3 9">Belongs to the PRA-PH family.</text>
</comment>
<keyword evidence="6 9" id="KW-0378">Hydrolase</keyword>
<evidence type="ECO:0000313" key="10">
    <source>
        <dbReference type="EMBL" id="MDF2095706.1"/>
    </source>
</evidence>
<dbReference type="HAMAP" id="MF_01020">
    <property type="entry name" value="HisE"/>
    <property type="match status" value="1"/>
</dbReference>
<dbReference type="PANTHER" id="PTHR42945:SF1">
    <property type="entry name" value="HISTIDINE BIOSYNTHESIS BIFUNCTIONAL PROTEIN HIS7"/>
    <property type="match status" value="1"/>
</dbReference>
<dbReference type="SUPFAM" id="SSF101386">
    <property type="entry name" value="all-alpha NTP pyrophosphatases"/>
    <property type="match status" value="1"/>
</dbReference>
<evidence type="ECO:0000256" key="2">
    <source>
        <dbReference type="ARBA" id="ARBA00005204"/>
    </source>
</evidence>
<proteinExistence type="inferred from homology"/>
<keyword evidence="5 9" id="KW-0547">Nucleotide-binding</keyword>
<comment type="pathway">
    <text evidence="2 9">Amino-acid biosynthesis; L-histidine biosynthesis; L-histidine from 5-phospho-alpha-D-ribose 1-diphosphate: step 2/9.</text>
</comment>
<evidence type="ECO:0000256" key="4">
    <source>
        <dbReference type="ARBA" id="ARBA00022605"/>
    </source>
</evidence>
<comment type="caution">
    <text evidence="10">The sequence shown here is derived from an EMBL/GenBank/DDBJ whole genome shotgun (WGS) entry which is preliminary data.</text>
</comment>
<keyword evidence="9" id="KW-0963">Cytoplasm</keyword>
<comment type="catalytic activity">
    <reaction evidence="1 9">
        <text>1-(5-phospho-beta-D-ribosyl)-ATP + H2O = 1-(5-phospho-beta-D-ribosyl)-5'-AMP + diphosphate + H(+)</text>
        <dbReference type="Rhea" id="RHEA:22828"/>
        <dbReference type="ChEBI" id="CHEBI:15377"/>
        <dbReference type="ChEBI" id="CHEBI:15378"/>
        <dbReference type="ChEBI" id="CHEBI:33019"/>
        <dbReference type="ChEBI" id="CHEBI:59457"/>
        <dbReference type="ChEBI" id="CHEBI:73183"/>
        <dbReference type="EC" id="3.6.1.31"/>
    </reaction>
</comment>
<dbReference type="InterPro" id="IPR021130">
    <property type="entry name" value="PRib-ATP_PPHydrolase-like"/>
</dbReference>
<dbReference type="Pfam" id="PF01503">
    <property type="entry name" value="PRA-PH"/>
    <property type="match status" value="1"/>
</dbReference>
<evidence type="ECO:0000256" key="1">
    <source>
        <dbReference type="ARBA" id="ARBA00001460"/>
    </source>
</evidence>
<keyword evidence="8 9" id="KW-0368">Histidine biosynthesis</keyword>
<reference evidence="10 11" key="1">
    <citation type="submission" date="2023-03" db="EMBL/GenBank/DDBJ databases">
        <title>Fodinicurvata sp. CAU 1616 isolated from sea sendiment.</title>
        <authorList>
            <person name="Kim W."/>
        </authorList>
    </citation>
    <scope>NUCLEOTIDE SEQUENCE [LARGE SCALE GENOMIC DNA]</scope>
    <source>
        <strain evidence="10 11">CAU 1616</strain>
    </source>
</reference>
<dbReference type="EC" id="3.6.1.31" evidence="9"/>
<evidence type="ECO:0000256" key="3">
    <source>
        <dbReference type="ARBA" id="ARBA00009392"/>
    </source>
</evidence>
<dbReference type="RefSeq" id="WP_275821381.1">
    <property type="nucleotide sequence ID" value="NZ_JARHUD010000003.1"/>
</dbReference>
<keyword evidence="7 9" id="KW-0067">ATP-binding</keyword>
<comment type="subcellular location">
    <subcellularLocation>
        <location evidence="9">Cytoplasm</location>
    </subcellularLocation>
</comment>
<dbReference type="PANTHER" id="PTHR42945">
    <property type="entry name" value="HISTIDINE BIOSYNTHESIS BIFUNCTIONAL PROTEIN"/>
    <property type="match status" value="1"/>
</dbReference>
<accession>A0ABT5YL77</accession>
<dbReference type="InterPro" id="IPR008179">
    <property type="entry name" value="HisE"/>
</dbReference>
<evidence type="ECO:0000313" key="11">
    <source>
        <dbReference type="Proteomes" id="UP001215503"/>
    </source>
</evidence>
<evidence type="ECO:0000256" key="5">
    <source>
        <dbReference type="ARBA" id="ARBA00022741"/>
    </source>
</evidence>
<keyword evidence="4 9" id="KW-0028">Amino-acid biosynthesis</keyword>
<gene>
    <name evidence="9" type="primary">hisE</name>
    <name evidence="10" type="ORF">P2G67_06920</name>
</gene>
<dbReference type="NCBIfam" id="NF001611">
    <property type="entry name" value="PRK00400.1-3"/>
    <property type="match status" value="1"/>
</dbReference>
<protein>
    <recommendedName>
        <fullName evidence="9">Phosphoribosyl-ATP pyrophosphatase</fullName>
        <shortName evidence="9">PRA-PH</shortName>
        <ecNumber evidence="9">3.6.1.31</ecNumber>
    </recommendedName>
</protein>
<evidence type="ECO:0000256" key="7">
    <source>
        <dbReference type="ARBA" id="ARBA00022840"/>
    </source>
</evidence>
<dbReference type="GO" id="GO:0004636">
    <property type="term" value="F:phosphoribosyl-ATP diphosphatase activity"/>
    <property type="evidence" value="ECO:0007669"/>
    <property type="project" value="UniProtKB-EC"/>
</dbReference>
<evidence type="ECO:0000256" key="9">
    <source>
        <dbReference type="HAMAP-Rule" id="MF_01020"/>
    </source>
</evidence>
<dbReference type="EMBL" id="JARHUD010000003">
    <property type="protein sequence ID" value="MDF2095706.1"/>
    <property type="molecule type" value="Genomic_DNA"/>
</dbReference>
<name>A0ABT5YL77_9PROT</name>
<evidence type="ECO:0000256" key="8">
    <source>
        <dbReference type="ARBA" id="ARBA00023102"/>
    </source>
</evidence>
<dbReference type="CDD" id="cd11534">
    <property type="entry name" value="NTP-PPase_HisIE_like"/>
    <property type="match status" value="1"/>
</dbReference>
<organism evidence="10 11">
    <name type="scientific">Aquibaculum arenosum</name>
    <dbReference type="NCBI Taxonomy" id="3032591"/>
    <lineage>
        <taxon>Bacteria</taxon>
        <taxon>Pseudomonadati</taxon>
        <taxon>Pseudomonadota</taxon>
        <taxon>Alphaproteobacteria</taxon>
        <taxon>Rhodospirillales</taxon>
        <taxon>Rhodovibrionaceae</taxon>
        <taxon>Aquibaculum</taxon>
    </lineage>
</organism>
<sequence length="123" mass="13380">MSDSKPETPAAGASDWDARILDELYALIESRRDADPGSSYTAKLFAKGEAKIAQKLGEEAVETVIEGIRNDPEALASESADLLYHLLVLWAARGVRPEQVWEKLLQRKGTSGLAEKAARNITA</sequence>
<evidence type="ECO:0000256" key="6">
    <source>
        <dbReference type="ARBA" id="ARBA00022801"/>
    </source>
</evidence>
<dbReference type="NCBIfam" id="TIGR03188">
    <property type="entry name" value="histidine_hisI"/>
    <property type="match status" value="1"/>
</dbReference>
<dbReference type="Gene3D" id="1.10.287.1080">
    <property type="entry name" value="MazG-like"/>
    <property type="match status" value="1"/>
</dbReference>
<keyword evidence="11" id="KW-1185">Reference proteome</keyword>
<dbReference type="Proteomes" id="UP001215503">
    <property type="component" value="Unassembled WGS sequence"/>
</dbReference>